<dbReference type="SUPFAM" id="SSF81923">
    <property type="entry name" value="Double Clp-N motif"/>
    <property type="match status" value="1"/>
</dbReference>
<evidence type="ECO:0000256" key="4">
    <source>
        <dbReference type="ARBA" id="ARBA00023186"/>
    </source>
</evidence>
<dbReference type="InterPro" id="IPR019489">
    <property type="entry name" value="Clp_ATPase_C"/>
</dbReference>
<dbReference type="PANTHER" id="PTHR11638">
    <property type="entry name" value="ATP-DEPENDENT CLP PROTEASE"/>
    <property type="match status" value="1"/>
</dbReference>
<comment type="caution">
    <text evidence="10">The sequence shown here is derived from an EMBL/GenBank/DDBJ whole genome shotgun (WGS) entry which is preliminary data.</text>
</comment>
<keyword evidence="4 6" id="KW-0143">Chaperone</keyword>
<feature type="domain" description="Clp R" evidence="9">
    <location>
        <begin position="10"/>
        <end position="151"/>
    </location>
</feature>
<feature type="coiled-coil region" evidence="7">
    <location>
        <begin position="421"/>
        <end position="470"/>
    </location>
</feature>
<dbReference type="SUPFAM" id="SSF52540">
    <property type="entry name" value="P-loop containing nucleoside triphosphate hydrolases"/>
    <property type="match status" value="2"/>
</dbReference>
<dbReference type="Gene3D" id="1.10.1780.10">
    <property type="entry name" value="Clp, N-terminal domain"/>
    <property type="match status" value="1"/>
</dbReference>
<dbReference type="Gene3D" id="1.10.8.60">
    <property type="match status" value="2"/>
</dbReference>
<comment type="similarity">
    <text evidence="6">Belongs to the ClpA/ClpB family.</text>
</comment>
<dbReference type="PROSITE" id="PS51903">
    <property type="entry name" value="CLP_R"/>
    <property type="match status" value="1"/>
</dbReference>
<evidence type="ECO:0000256" key="6">
    <source>
        <dbReference type="RuleBase" id="RU004432"/>
    </source>
</evidence>
<dbReference type="Pfam" id="PF17871">
    <property type="entry name" value="AAA_lid_9"/>
    <property type="match status" value="1"/>
</dbReference>
<gene>
    <name evidence="10" type="ORF">HMPREF0870_00472</name>
</gene>
<dbReference type="PROSITE" id="PS50151">
    <property type="entry name" value="UVR"/>
    <property type="match status" value="1"/>
</dbReference>
<keyword evidence="11" id="KW-1185">Reference proteome</keyword>
<dbReference type="InterPro" id="IPR001270">
    <property type="entry name" value="ClpA/B"/>
</dbReference>
<dbReference type="InterPro" id="IPR001943">
    <property type="entry name" value="UVR_dom"/>
</dbReference>
<proteinExistence type="inferred from homology"/>
<dbReference type="Gene3D" id="4.10.860.10">
    <property type="entry name" value="UVR domain"/>
    <property type="match status" value="1"/>
</dbReference>
<keyword evidence="7" id="KW-0175">Coiled coil</keyword>
<dbReference type="EMBL" id="AMEX01000007">
    <property type="protein sequence ID" value="EKY20751.1"/>
    <property type="molecule type" value="Genomic_DNA"/>
</dbReference>
<dbReference type="Pfam" id="PF02861">
    <property type="entry name" value="Clp_N"/>
    <property type="match status" value="1"/>
</dbReference>
<dbReference type="PANTHER" id="PTHR11638:SF18">
    <property type="entry name" value="HEAT SHOCK PROTEIN 104"/>
    <property type="match status" value="1"/>
</dbReference>
<evidence type="ECO:0000256" key="7">
    <source>
        <dbReference type="SAM" id="Coils"/>
    </source>
</evidence>
<dbReference type="Gene3D" id="3.40.50.300">
    <property type="entry name" value="P-loop containing nucleotide triphosphate hydrolases"/>
    <property type="match status" value="2"/>
</dbReference>
<dbReference type="Pfam" id="PF00004">
    <property type="entry name" value="AAA"/>
    <property type="match status" value="1"/>
</dbReference>
<reference evidence="10 11" key="1">
    <citation type="submission" date="2012-05" db="EMBL/GenBank/DDBJ databases">
        <authorList>
            <person name="Weinstock G."/>
            <person name="Sodergren E."/>
            <person name="Lobos E.A."/>
            <person name="Fulton L."/>
            <person name="Fulton R."/>
            <person name="Courtney L."/>
            <person name="Fronick C."/>
            <person name="O'Laughlin M."/>
            <person name="Godfrey J."/>
            <person name="Wilson R.M."/>
            <person name="Miner T."/>
            <person name="Farmer C."/>
            <person name="Delehaunty K."/>
            <person name="Cordes M."/>
            <person name="Minx P."/>
            <person name="Tomlinson C."/>
            <person name="Chen J."/>
            <person name="Wollam A."/>
            <person name="Pepin K.H."/>
            <person name="Bhonagiri V."/>
            <person name="Zhang X."/>
            <person name="Suruliraj S."/>
            <person name="Warren W."/>
            <person name="Mitreva M."/>
            <person name="Mardis E.R."/>
            <person name="Wilson R.K."/>
        </authorList>
    </citation>
    <scope>NUCLEOTIDE SEQUENCE [LARGE SCALE GENOMIC DNA]</scope>
    <source>
        <strain evidence="10 11">KON</strain>
    </source>
</reference>
<evidence type="ECO:0000256" key="1">
    <source>
        <dbReference type="ARBA" id="ARBA00022737"/>
    </source>
</evidence>
<dbReference type="InterPro" id="IPR004176">
    <property type="entry name" value="Clp_R_N"/>
</dbReference>
<dbReference type="Pfam" id="PF10431">
    <property type="entry name" value="ClpB_D2-small"/>
    <property type="match status" value="1"/>
</dbReference>
<organism evidence="10 11">
    <name type="scientific">Veillonella atypica KON</name>
    <dbReference type="NCBI Taxonomy" id="1128111"/>
    <lineage>
        <taxon>Bacteria</taxon>
        <taxon>Bacillati</taxon>
        <taxon>Bacillota</taxon>
        <taxon>Negativicutes</taxon>
        <taxon>Veillonellales</taxon>
        <taxon>Veillonellaceae</taxon>
        <taxon>Veillonella</taxon>
    </lineage>
</organism>
<dbReference type="InterPro" id="IPR036628">
    <property type="entry name" value="Clp_N_dom_sf"/>
</dbReference>
<dbReference type="InterPro" id="IPR003593">
    <property type="entry name" value="AAA+_ATPase"/>
</dbReference>
<dbReference type="CDD" id="cd19499">
    <property type="entry name" value="RecA-like_ClpB_Hsp104-like"/>
    <property type="match status" value="1"/>
</dbReference>
<evidence type="ECO:0000259" key="9">
    <source>
        <dbReference type="PROSITE" id="PS51903"/>
    </source>
</evidence>
<keyword evidence="1 5" id="KW-0677">Repeat</keyword>
<dbReference type="PROSITE" id="PS00870">
    <property type="entry name" value="CLPAB_1"/>
    <property type="match status" value="1"/>
</dbReference>
<evidence type="ECO:0000256" key="2">
    <source>
        <dbReference type="ARBA" id="ARBA00022741"/>
    </source>
</evidence>
<feature type="domain" description="UVR" evidence="8">
    <location>
        <begin position="425"/>
        <end position="460"/>
    </location>
</feature>
<sequence>MFANEVIHMMQRFTDDAQRVLSFAQEAALELGHDYVGTEHVLIGLIKVKNGVAAKALNELGLSAETIIEDVEEHIGRGNKKASSVYMTPRVKHVLELAVEVANHMNHNYVGTEHILLGLLSDGGGIAVGILRNHNIRANDIVDTIRTILGSSDSASHSGEDRKDNSSLGELADFSTDLNESAKQGKIDPVIGRDKEIARVIQILSRRTKNNPVLIGEPGVGKTAIAEGLAQRIVNGNVPEILRNKRIISLSISSMLAGAKYRGEFEERLKKAIDEVQKHDDMIIFIDEIHTLVGAGATEGAMDAANILKPALARGEFQVIGATTLDEYKKHIEKDAALERRFQPVLVGEPSEEDALEILKGLRDRYEAFHKAKITDEALAAAVSLSSRYITDRFLPDKAIDVVDEAASKVRMKVFSAAPDVKALETQLADVKKEKEAAVTAQEFEKAAEMRDEEKRIEKEINDKKKVAKENSDAKLVVTDEDIASVVAQWTGIPVSKIAQEESESLLHLEEELHKRVIGQDEAVVAVSKAVRRARAGLKDPKRPIGSFLFLGPTGVGKTELARALAVALFGDETAMIRLDMSEYMEKHTVSRLVGAPPGYVGYEEGGQLTDAVRRKPYSVILLDEVEKAHADFFNILLQVLDDGRLTDSQGRTVDFRNTVIIMTSNLGAKALRKDSPELGFLAAKKADSNTEDTNGVNFKEAKKSVMDSVKRHFRPEFLNRIDEMIVFHALTSNDLKQIVTILMDTVVKRLGDMGLSLEISPAAMDLLVKEGSDFSMGARPLKRAIQRLIEDPISDLILQGNAPEGAIIKADVEDEHIVVKASK</sequence>
<dbReference type="SMART" id="SM00382">
    <property type="entry name" value="AAA"/>
    <property type="match status" value="2"/>
</dbReference>
<keyword evidence="2 6" id="KW-0547">Nucleotide-binding</keyword>
<dbReference type="PRINTS" id="PR00300">
    <property type="entry name" value="CLPPROTEASEA"/>
</dbReference>
<evidence type="ECO:0000313" key="10">
    <source>
        <dbReference type="EMBL" id="EKY20751.1"/>
    </source>
</evidence>
<dbReference type="SMART" id="SM01086">
    <property type="entry name" value="ClpB_D2-small"/>
    <property type="match status" value="1"/>
</dbReference>
<dbReference type="PROSITE" id="PS00871">
    <property type="entry name" value="CLPAB_2"/>
    <property type="match status" value="1"/>
</dbReference>
<dbReference type="InterPro" id="IPR041546">
    <property type="entry name" value="ClpA/ClpB_AAA_lid"/>
</dbReference>
<dbReference type="InterPro" id="IPR027417">
    <property type="entry name" value="P-loop_NTPase"/>
</dbReference>
<evidence type="ECO:0000256" key="5">
    <source>
        <dbReference type="PROSITE-ProRule" id="PRU01251"/>
    </source>
</evidence>
<evidence type="ECO:0000259" key="8">
    <source>
        <dbReference type="PROSITE" id="PS50151"/>
    </source>
</evidence>
<dbReference type="InterPro" id="IPR050130">
    <property type="entry name" value="ClpA_ClpB"/>
</dbReference>
<protein>
    <submittedName>
        <fullName evidence="10">Negative regulator of genetic competence ClpC/MecB</fullName>
    </submittedName>
</protein>
<dbReference type="InterPro" id="IPR003959">
    <property type="entry name" value="ATPase_AAA_core"/>
</dbReference>
<dbReference type="CDD" id="cd00009">
    <property type="entry name" value="AAA"/>
    <property type="match status" value="1"/>
</dbReference>
<dbReference type="InterPro" id="IPR028299">
    <property type="entry name" value="ClpA/B_CS2"/>
</dbReference>
<accession>A0ABN0IM50</accession>
<evidence type="ECO:0000256" key="3">
    <source>
        <dbReference type="ARBA" id="ARBA00022840"/>
    </source>
</evidence>
<keyword evidence="3 6" id="KW-0067">ATP-binding</keyword>
<dbReference type="InterPro" id="IPR018368">
    <property type="entry name" value="ClpA/B_CS1"/>
</dbReference>
<dbReference type="Proteomes" id="UP000010412">
    <property type="component" value="Unassembled WGS sequence"/>
</dbReference>
<name>A0ABN0IM50_9FIRM</name>
<dbReference type="Pfam" id="PF07724">
    <property type="entry name" value="AAA_2"/>
    <property type="match status" value="1"/>
</dbReference>
<evidence type="ECO:0000313" key="11">
    <source>
        <dbReference type="Proteomes" id="UP000010412"/>
    </source>
</evidence>